<dbReference type="EMBL" id="MXAP01000134">
    <property type="protein sequence ID" value="OPH34637.1"/>
    <property type="molecule type" value="Genomic_DNA"/>
</dbReference>
<organism evidence="2 4">
    <name type="scientific">Moraxella equi</name>
    <dbReference type="NCBI Taxonomy" id="60442"/>
    <lineage>
        <taxon>Bacteria</taxon>
        <taxon>Pseudomonadati</taxon>
        <taxon>Pseudomonadota</taxon>
        <taxon>Gammaproteobacteria</taxon>
        <taxon>Moraxellales</taxon>
        <taxon>Moraxellaceae</taxon>
        <taxon>Moraxella</taxon>
    </lineage>
</organism>
<proteinExistence type="predicted"/>
<dbReference type="Proteomes" id="UP000190777">
    <property type="component" value="Unassembled WGS sequence"/>
</dbReference>
<reference evidence="2 4" key="2">
    <citation type="submission" date="2018-06" db="EMBL/GenBank/DDBJ databases">
        <authorList>
            <consortium name="Pathogen Informatics"/>
            <person name="Doyle S."/>
        </authorList>
    </citation>
    <scope>NUCLEOTIDE SEQUENCE [LARGE SCALE GENOMIC DNA]</scope>
    <source>
        <strain evidence="2 4">NCTC11012</strain>
    </source>
</reference>
<protein>
    <submittedName>
        <fullName evidence="2">Uncharacterized protein</fullName>
    </submittedName>
</protein>
<dbReference type="RefSeq" id="WP_079326542.1">
    <property type="nucleotide sequence ID" value="NZ_MXAP01000134.1"/>
</dbReference>
<keyword evidence="3" id="KW-1185">Reference proteome</keyword>
<evidence type="ECO:0000313" key="2">
    <source>
        <dbReference type="EMBL" id="STZ02575.1"/>
    </source>
</evidence>
<gene>
    <name evidence="1" type="ORF">B5J93_11730</name>
    <name evidence="2" type="ORF">NCTC11012_00802</name>
</gene>
<evidence type="ECO:0000313" key="4">
    <source>
        <dbReference type="Proteomes" id="UP000254618"/>
    </source>
</evidence>
<dbReference type="EMBL" id="UGQF01000001">
    <property type="protein sequence ID" value="STZ02575.1"/>
    <property type="molecule type" value="Genomic_DNA"/>
</dbReference>
<name>A0A378QNZ2_9GAMM</name>
<accession>A0A378QNZ2</accession>
<evidence type="ECO:0000313" key="3">
    <source>
        <dbReference type="Proteomes" id="UP000190777"/>
    </source>
</evidence>
<dbReference type="Proteomes" id="UP000254618">
    <property type="component" value="Unassembled WGS sequence"/>
</dbReference>
<reference evidence="1 3" key="1">
    <citation type="submission" date="2017-03" db="EMBL/GenBank/DDBJ databases">
        <title>Draft genome sequence of Moraxella equi CCUG 4950T type strain.</title>
        <authorList>
            <person name="Salva-Serra F."/>
            <person name="Engstrom-Jakobsson H."/>
            <person name="Thorell K."/>
            <person name="Jaen-Luchoro D."/>
            <person name="Gonzales-Siles L."/>
            <person name="Karlsson R."/>
            <person name="Yazdan S."/>
            <person name="Boulund F."/>
            <person name="Johnning A."/>
            <person name="Engstrand L."/>
            <person name="Kristiansson E."/>
            <person name="Moore E."/>
        </authorList>
    </citation>
    <scope>NUCLEOTIDE SEQUENCE [LARGE SCALE GENOMIC DNA]</scope>
    <source>
        <strain evidence="1 3">CCUG 4950</strain>
    </source>
</reference>
<sequence length="117" mass="13798">MANLNELKKNSTISADKYMRFYIHLNHQLKHGIYIKLYDMIDSKPQYLYYCNVLSQEDCQEYDGNPCIYLDFMEEELEEFYENNQARQISGFYIVASNMAGEVLVEEVVDYPLAIVP</sequence>
<dbReference type="AlphaFoldDB" id="A0A378QNZ2"/>
<evidence type="ECO:0000313" key="1">
    <source>
        <dbReference type="EMBL" id="OPH34637.1"/>
    </source>
</evidence>